<keyword evidence="2 8" id="KW-0812">Transmembrane</keyword>
<evidence type="ECO:0000256" key="8">
    <source>
        <dbReference type="SAM" id="Phobius"/>
    </source>
</evidence>
<feature type="compositionally biased region" description="Basic and acidic residues" evidence="7">
    <location>
        <begin position="84"/>
        <end position="115"/>
    </location>
</feature>
<dbReference type="OrthoDB" id="9943854at2759"/>
<evidence type="ECO:0000256" key="5">
    <source>
        <dbReference type="ARBA" id="ARBA00023136"/>
    </source>
</evidence>
<feature type="region of interest" description="Disordered" evidence="7">
    <location>
        <begin position="36"/>
        <end position="123"/>
    </location>
</feature>
<reference evidence="10" key="1">
    <citation type="submission" date="2025-08" db="UniProtKB">
        <authorList>
            <consortium name="RefSeq"/>
        </authorList>
    </citation>
    <scope>IDENTIFICATION</scope>
    <source>
        <tissue evidence="10">Kidney</tissue>
    </source>
</reference>
<dbReference type="PANTHER" id="PTHR31870">
    <property type="entry name" value="SI:DKEY-183I3.9-RELATED"/>
    <property type="match status" value="1"/>
</dbReference>
<dbReference type="CTD" id="113441758"/>
<evidence type="ECO:0000313" key="10">
    <source>
        <dbReference type="RefSeq" id="XP_011377863.2"/>
    </source>
</evidence>
<keyword evidence="9" id="KW-1185">Reference proteome</keyword>
<name>A0A6P3RA41_PTEVA</name>
<evidence type="ECO:0000256" key="6">
    <source>
        <dbReference type="ARBA" id="ARBA00023180"/>
    </source>
</evidence>
<evidence type="ECO:0000256" key="2">
    <source>
        <dbReference type="ARBA" id="ARBA00022692"/>
    </source>
</evidence>
<dbReference type="InterPro" id="IPR037670">
    <property type="entry name" value="C11orf87"/>
</dbReference>
<accession>A0A6P3RA41</accession>
<evidence type="ECO:0000256" key="7">
    <source>
        <dbReference type="SAM" id="MobiDB-lite"/>
    </source>
</evidence>
<feature type="compositionally biased region" description="Basic and acidic residues" evidence="7">
    <location>
        <begin position="339"/>
        <end position="350"/>
    </location>
</feature>
<keyword evidence="5 8" id="KW-0472">Membrane</keyword>
<evidence type="ECO:0000256" key="3">
    <source>
        <dbReference type="ARBA" id="ARBA00022729"/>
    </source>
</evidence>
<comment type="subcellular location">
    <subcellularLocation>
        <location evidence="1">Membrane</location>
        <topology evidence="1">Single-pass type I membrane protein</topology>
    </subcellularLocation>
</comment>
<dbReference type="Proteomes" id="UP000515202">
    <property type="component" value="Unplaced"/>
</dbReference>
<dbReference type="KEGG" id="pvp:105305115"/>
<gene>
    <name evidence="10" type="primary">CUNH11orf87</name>
</gene>
<evidence type="ECO:0000256" key="1">
    <source>
        <dbReference type="ARBA" id="ARBA00004479"/>
    </source>
</evidence>
<dbReference type="GeneID" id="105305115"/>
<sequence length="410" mass="43547">MLEYEGGVGAWGVAWSPGGGCLTSPASLAIGCELSSPKRQQQRRQHGLVSGPFTPRLLQPPLQPRGTAPSLQPAGGPRFTWFWSREKPRGPRAEAGKAEEKVPENKAGERMERGPARQPQRWTRRSGMCLVPWQRKRERGHAYKAGLERISRASLAPLPACLPAVAPSVLCSHAHPLPYQGVVWGGVGSLLFLASGNGVPKRGSLVGLAPPSPAPMSARAPKELRLALPPCLLNRTFASPNASGSGNASARGPGAGSGTCITQVGQQLFQSFSSTLVLIVLVTLIFCLIVLSLSTFHIHKRRMKKRKMQRAQEEYERDHCSGNRGSRGLPPAGDQAPAHVKETRLERQSRDSAFCDPSNASSSPSSPGLPCQGPYAPPPPPPAPSPQGAHTASSCLDTAGEGLLQTVVLS</sequence>
<keyword evidence="6" id="KW-0325">Glycoprotein</keyword>
<dbReference type="AlphaFoldDB" id="A0A6P3RA41"/>
<organism evidence="9 10">
    <name type="scientific">Pteropus vampyrus</name>
    <name type="common">Large flying fox</name>
    <dbReference type="NCBI Taxonomy" id="132908"/>
    <lineage>
        <taxon>Eukaryota</taxon>
        <taxon>Metazoa</taxon>
        <taxon>Chordata</taxon>
        <taxon>Craniata</taxon>
        <taxon>Vertebrata</taxon>
        <taxon>Euteleostomi</taxon>
        <taxon>Mammalia</taxon>
        <taxon>Eutheria</taxon>
        <taxon>Laurasiatheria</taxon>
        <taxon>Chiroptera</taxon>
        <taxon>Yinpterochiroptera</taxon>
        <taxon>Pteropodoidea</taxon>
        <taxon>Pteropodidae</taxon>
        <taxon>Pteropodinae</taxon>
        <taxon>Pteropus</taxon>
    </lineage>
</organism>
<feature type="region of interest" description="Disordered" evidence="7">
    <location>
        <begin position="308"/>
        <end position="397"/>
    </location>
</feature>
<evidence type="ECO:0000256" key="4">
    <source>
        <dbReference type="ARBA" id="ARBA00022989"/>
    </source>
</evidence>
<keyword evidence="4 8" id="KW-1133">Transmembrane helix</keyword>
<evidence type="ECO:0000313" key="9">
    <source>
        <dbReference type="Proteomes" id="UP000515202"/>
    </source>
</evidence>
<keyword evidence="3" id="KW-0732">Signal</keyword>
<dbReference type="GO" id="GO:0016020">
    <property type="term" value="C:membrane"/>
    <property type="evidence" value="ECO:0007669"/>
    <property type="project" value="UniProtKB-SubCell"/>
</dbReference>
<feature type="compositionally biased region" description="Basic and acidic residues" evidence="7">
    <location>
        <begin position="310"/>
        <end position="321"/>
    </location>
</feature>
<proteinExistence type="predicted"/>
<dbReference type="RefSeq" id="XP_011377863.2">
    <property type="nucleotide sequence ID" value="XM_011379561.2"/>
</dbReference>
<feature type="transmembrane region" description="Helical" evidence="8">
    <location>
        <begin position="276"/>
        <end position="298"/>
    </location>
</feature>
<feature type="compositionally biased region" description="Low complexity" evidence="7">
    <location>
        <begin position="357"/>
        <end position="374"/>
    </location>
</feature>
<protein>
    <submittedName>
        <fullName evidence="10">LOW QUALITY PROTEIN: uncharacterized protein C11orf87 homolog</fullName>
    </submittedName>
</protein>
<dbReference type="PANTHER" id="PTHR31870:SF2">
    <property type="entry name" value="CHROMOSOME 11 OPEN READING FRAME 87"/>
    <property type="match status" value="1"/>
</dbReference>
<feature type="compositionally biased region" description="Pro residues" evidence="7">
    <location>
        <begin position="375"/>
        <end position="385"/>
    </location>
</feature>